<dbReference type="PRINTS" id="PR00337">
    <property type="entry name" value="LEUILEVALBP"/>
</dbReference>
<dbReference type="InterPro" id="IPR000709">
    <property type="entry name" value="Leu_Ile_Val-bd"/>
</dbReference>
<evidence type="ECO:0000256" key="4">
    <source>
        <dbReference type="ARBA" id="ARBA00022970"/>
    </source>
</evidence>
<feature type="domain" description="Leucine-binding protein" evidence="6">
    <location>
        <begin position="37"/>
        <end position="372"/>
    </location>
</feature>
<gene>
    <name evidence="7" type="ORF">J2S76_001129</name>
</gene>
<dbReference type="SUPFAM" id="SSF53822">
    <property type="entry name" value="Periplasmic binding protein-like I"/>
    <property type="match status" value="1"/>
</dbReference>
<protein>
    <submittedName>
        <fullName evidence="7">Branched-chain amino acid transport system substrate-binding protein</fullName>
    </submittedName>
</protein>
<comment type="caution">
    <text evidence="7">The sequence shown here is derived from an EMBL/GenBank/DDBJ whole genome shotgun (WGS) entry which is preliminary data.</text>
</comment>
<reference evidence="7 8" key="1">
    <citation type="submission" date="2023-07" db="EMBL/GenBank/DDBJ databases">
        <title>Genomic Encyclopedia of Type Strains, Phase IV (KMG-IV): sequencing the most valuable type-strain genomes for metagenomic binning, comparative biology and taxonomic classification.</title>
        <authorList>
            <person name="Goeker M."/>
        </authorList>
    </citation>
    <scope>NUCLEOTIDE SEQUENCE [LARGE SCALE GENOMIC DNA]</scope>
    <source>
        <strain evidence="7 8">DSM 1277</strain>
    </source>
</reference>
<feature type="chain" id="PRO_5045449409" evidence="5">
    <location>
        <begin position="23"/>
        <end position="395"/>
    </location>
</feature>
<dbReference type="Proteomes" id="UP001238467">
    <property type="component" value="Unassembled WGS sequence"/>
</dbReference>
<keyword evidence="3 5" id="KW-0732">Signal</keyword>
<evidence type="ECO:0000256" key="5">
    <source>
        <dbReference type="SAM" id="SignalP"/>
    </source>
</evidence>
<dbReference type="InterPro" id="IPR028081">
    <property type="entry name" value="Leu-bd"/>
</dbReference>
<accession>A0ABU0DE67</accession>
<dbReference type="Pfam" id="PF13458">
    <property type="entry name" value="Peripla_BP_6"/>
    <property type="match status" value="1"/>
</dbReference>
<comment type="similarity">
    <text evidence="1">Belongs to the leucine-binding protein family.</text>
</comment>
<dbReference type="PANTHER" id="PTHR47235:SF1">
    <property type="entry name" value="BLR6548 PROTEIN"/>
    <property type="match status" value="1"/>
</dbReference>
<evidence type="ECO:0000256" key="2">
    <source>
        <dbReference type="ARBA" id="ARBA00022448"/>
    </source>
</evidence>
<sequence length="395" mass="41895">MKTSVRLSLVASAALALTFAMAAPHARADDPGITPTSIKIGMIGSLTGPAAAWGWPTINGARMVYDAVNAQGGINGRKIELVVEDEQCAPPMALAAAKKLIHRDKVFMLHGGSCSGSILATRDEVLANEVPMMILVATMDKIVQEKPNDYIYRAFLPGSFDGKIIADFIATMPNVKRVVVVGHADEHAGARYGTLTEGLKKHGVELLGLETIETELTDATAQVLKIKDAKPDAVVLVGRPAASAVFLKDAHRLGLDVPMIGATVVDLQDLADRIGGTDALKNMYVVAVYKGPLGSEAMTPWQEMLKKYYPSDKVQASSFLGTSGALAVVEGLKKAGPDLTRAKFVEAMNGIQNLDGGPMACSLSFSAADHDGCRTGVMWGVRDGKIVVIGDRWKN</sequence>
<organism evidence="7 8">
    <name type="scientific">Ancylobacter vacuolatus</name>
    <dbReference type="NCBI Taxonomy" id="223389"/>
    <lineage>
        <taxon>Bacteria</taxon>
        <taxon>Pseudomonadati</taxon>
        <taxon>Pseudomonadota</taxon>
        <taxon>Alphaproteobacteria</taxon>
        <taxon>Hyphomicrobiales</taxon>
        <taxon>Xanthobacteraceae</taxon>
        <taxon>Ancylobacter</taxon>
    </lineage>
</organism>
<dbReference type="InterPro" id="IPR028082">
    <property type="entry name" value="Peripla_BP_I"/>
</dbReference>
<keyword evidence="4" id="KW-0029">Amino-acid transport</keyword>
<name>A0ABU0DE67_9HYPH</name>
<dbReference type="Gene3D" id="3.40.50.2300">
    <property type="match status" value="2"/>
</dbReference>
<keyword evidence="2" id="KW-0813">Transport</keyword>
<proteinExistence type="inferred from homology"/>
<evidence type="ECO:0000313" key="7">
    <source>
        <dbReference type="EMBL" id="MDQ0346712.1"/>
    </source>
</evidence>
<keyword evidence="8" id="KW-1185">Reference proteome</keyword>
<dbReference type="PANTHER" id="PTHR47235">
    <property type="entry name" value="BLR6548 PROTEIN"/>
    <property type="match status" value="1"/>
</dbReference>
<evidence type="ECO:0000259" key="6">
    <source>
        <dbReference type="Pfam" id="PF13458"/>
    </source>
</evidence>
<dbReference type="CDD" id="cd06343">
    <property type="entry name" value="PBP1_ABC_ligand_binding-like"/>
    <property type="match status" value="1"/>
</dbReference>
<feature type="signal peptide" evidence="5">
    <location>
        <begin position="1"/>
        <end position="22"/>
    </location>
</feature>
<evidence type="ECO:0000313" key="8">
    <source>
        <dbReference type="Proteomes" id="UP001238467"/>
    </source>
</evidence>
<evidence type="ECO:0000256" key="3">
    <source>
        <dbReference type="ARBA" id="ARBA00022729"/>
    </source>
</evidence>
<evidence type="ECO:0000256" key="1">
    <source>
        <dbReference type="ARBA" id="ARBA00010062"/>
    </source>
</evidence>
<dbReference type="EMBL" id="JAUSUH010000002">
    <property type="protein sequence ID" value="MDQ0346712.1"/>
    <property type="molecule type" value="Genomic_DNA"/>
</dbReference>
<dbReference type="RefSeq" id="WP_307058334.1">
    <property type="nucleotide sequence ID" value="NZ_JAUSUH010000002.1"/>
</dbReference>